<dbReference type="InterPro" id="IPR047187">
    <property type="entry name" value="SF1_C_Upf1"/>
</dbReference>
<reference evidence="6" key="1">
    <citation type="journal article" date="2020" name="Stud. Mycol.">
        <title>101 Dothideomycetes genomes: a test case for predicting lifestyles and emergence of pathogens.</title>
        <authorList>
            <person name="Haridas S."/>
            <person name="Albert R."/>
            <person name="Binder M."/>
            <person name="Bloem J."/>
            <person name="Labutti K."/>
            <person name="Salamov A."/>
            <person name="Andreopoulos B."/>
            <person name="Baker S."/>
            <person name="Barry K."/>
            <person name="Bills G."/>
            <person name="Bluhm B."/>
            <person name="Cannon C."/>
            <person name="Castanera R."/>
            <person name="Culley D."/>
            <person name="Daum C."/>
            <person name="Ezra D."/>
            <person name="Gonzalez J."/>
            <person name="Henrissat B."/>
            <person name="Kuo A."/>
            <person name="Liang C."/>
            <person name="Lipzen A."/>
            <person name="Lutzoni F."/>
            <person name="Magnuson J."/>
            <person name="Mondo S."/>
            <person name="Nolan M."/>
            <person name="Ohm R."/>
            <person name="Pangilinan J."/>
            <person name="Park H.-J."/>
            <person name="Ramirez L."/>
            <person name="Alfaro M."/>
            <person name="Sun H."/>
            <person name="Tritt A."/>
            <person name="Yoshinaga Y."/>
            <person name="Zwiers L.-H."/>
            <person name="Turgeon B."/>
            <person name="Goodwin S."/>
            <person name="Spatafora J."/>
            <person name="Crous P."/>
            <person name="Grigoriev I."/>
        </authorList>
    </citation>
    <scope>NUCLEOTIDE SEQUENCE</scope>
    <source>
        <strain evidence="6">CBS 113389</strain>
    </source>
</reference>
<dbReference type="SUPFAM" id="SSF52540">
    <property type="entry name" value="P-loop containing nucleoside triphosphate hydrolases"/>
    <property type="match status" value="1"/>
</dbReference>
<evidence type="ECO:0000313" key="6">
    <source>
        <dbReference type="EMBL" id="KAF2485093.1"/>
    </source>
</evidence>
<accession>A0A6A6Q083</accession>
<feature type="domain" description="DNA2/NAM7 helicase helicase" evidence="3">
    <location>
        <begin position="306"/>
        <end position="684"/>
    </location>
</feature>
<evidence type="ECO:0000259" key="3">
    <source>
        <dbReference type="Pfam" id="PF13086"/>
    </source>
</evidence>
<dbReference type="GeneID" id="54471768"/>
<dbReference type="Pfam" id="PF13087">
    <property type="entry name" value="AAA_12"/>
    <property type="match status" value="1"/>
</dbReference>
<dbReference type="GO" id="GO:0031048">
    <property type="term" value="P:regulatory ncRNA-mediated heterochromatin formation"/>
    <property type="evidence" value="ECO:0007669"/>
    <property type="project" value="TreeGrafter"/>
</dbReference>
<protein>
    <submittedName>
        <fullName evidence="6">P-loop containing nucleoside triphosphate hydrolase protein</fullName>
    </submittedName>
</protein>
<dbReference type="PANTHER" id="PTHR10887:SF341">
    <property type="entry name" value="NFX1-TYPE ZINC FINGER-CONTAINING PROTEIN 1"/>
    <property type="match status" value="1"/>
</dbReference>
<dbReference type="Pfam" id="PF25396">
    <property type="entry name" value="ZNFX1"/>
    <property type="match status" value="1"/>
</dbReference>
<feature type="domain" description="DNA2/NAM7 helicase-like C-terminal" evidence="4">
    <location>
        <begin position="697"/>
        <end position="885"/>
    </location>
</feature>
<dbReference type="InterPro" id="IPR041679">
    <property type="entry name" value="DNA2/NAM7-like_C"/>
</dbReference>
<proteinExistence type="predicted"/>
<evidence type="ECO:0000256" key="2">
    <source>
        <dbReference type="SAM" id="MobiDB-lite"/>
    </source>
</evidence>
<dbReference type="EMBL" id="MU001633">
    <property type="protein sequence ID" value="KAF2485093.1"/>
    <property type="molecule type" value="Genomic_DNA"/>
</dbReference>
<dbReference type="Gene3D" id="3.40.50.300">
    <property type="entry name" value="P-loop containing nucleotide triphosphate hydrolases"/>
    <property type="match status" value="3"/>
</dbReference>
<name>A0A6A6Q083_9PEZI</name>
<dbReference type="CDD" id="cd18808">
    <property type="entry name" value="SF1_C_Upf1"/>
    <property type="match status" value="1"/>
</dbReference>
<dbReference type="RefSeq" id="XP_033591662.1">
    <property type="nucleotide sequence ID" value="XM_033730766.1"/>
</dbReference>
<keyword evidence="6" id="KW-0378">Hydrolase</keyword>
<dbReference type="GO" id="GO:0004386">
    <property type="term" value="F:helicase activity"/>
    <property type="evidence" value="ECO:0007669"/>
    <property type="project" value="InterPro"/>
</dbReference>
<feature type="domain" description="ZNFX1" evidence="5">
    <location>
        <begin position="124"/>
        <end position="228"/>
    </location>
</feature>
<keyword evidence="1" id="KW-0067">ATP-binding</keyword>
<keyword evidence="1" id="KW-0347">Helicase</keyword>
<dbReference type="InterPro" id="IPR057373">
    <property type="entry name" value="ZNFX1"/>
</dbReference>
<feature type="compositionally biased region" description="Basic and acidic residues" evidence="2">
    <location>
        <begin position="1"/>
        <end position="27"/>
    </location>
</feature>
<dbReference type="InterPro" id="IPR027417">
    <property type="entry name" value="P-loop_NTPase"/>
</dbReference>
<sequence>MNEGLQERFGRGRNAYRPEEDLEDARKPPPTLNLNIRAYFDDSKVKGDGGPWLDRPEFPSAEEILDTEVVGLVPNKPKGPWESNDACLSANYELLREDALRNLIEAVQGVKENPTASEDLFNGAVGIYEKVHICGVTCSPRGIALRVTFSLHRTGKQILWEQSKRLITGGLVVLTPISDMFQSNAIVATVAARPLAGLQQNPPEVDLFISRPEDQELDPAMEFIMVEDRGGMYEASRHTLLALQKMMREPFPLSEHLVDAESSVPAPKYVRDQPKFDLTPVLKHDNPRAYEDVHVLNEWPAEPESNLDASQLAALQRILTKQLAIVQGPPGTGKTFVSVQAIKIMLANRRSGDPPIIIACQTNHAIDQILRHIAEFEPEFIRLGGRSKDRGVIKSRTLYEVRQHSRIPPVSGTLHGGARKTMTAVEKDIALLLSPLQPSSNPLDLQILKSFGLLTQHQIDTLESGASEWVHDQLGSDTQSPFVTWLGRSLVKVPPKQLPEESFFEFEEADLEFEQLRELEAENIANDDEDIETLKGTVFDIADNFTCRKTPGMTEAKARDALTQQDMWAVPETTRPAVYRHLQTELKKKILAAFREKVRVFNYQASKRRIGGWERDEPILKEQAIIGMTTTGLSKYRGIIAALQPKVVLIEEAAETLEAPVIVACMPSLQHLVLVGDHKQLRPHCNVKQLEEECYLNISLFERLINNKVEWTTLTKQRRMRPEIRRILFAIYKDLITDHDYVMDPANRPDVPGMGGINSFFFTHEWSERRDEQMSSYNPAEAEMVVGMFEYLAYNGIPTECITVLTFYNGQRKKILKELHGRASLLNQRFNVVTVDSYQGEENKVVLLSLVRSNDGGRTGFLDVINRVCVALSRAQCGFYIFGNATNLQKSGNKTWEKVIKIMRNKNKKGPEADLLTEEPKNRVGDILTLQCTNHGNWTTIKDVHDFDNILGGCMVKCGGQLDCGHPCELVCHPFVHKMVPCKVACERLLSCGHKCNLTCGEECKCSKCRPADTDDFEADVPSSETRAGIGWHQFAHQEERRYIAAAAFMPVPMPERPTPGPSNAATKPVTKSMQLLDLDEPEPSPPPPAQRTAVLVKETNSPKGKRHKRKEKFMVGGSHMEPEGSGDNKAWSSEASLLD</sequence>
<organism evidence="6 7">
    <name type="scientific">Neohortaea acidophila</name>
    <dbReference type="NCBI Taxonomy" id="245834"/>
    <lineage>
        <taxon>Eukaryota</taxon>
        <taxon>Fungi</taxon>
        <taxon>Dikarya</taxon>
        <taxon>Ascomycota</taxon>
        <taxon>Pezizomycotina</taxon>
        <taxon>Dothideomycetes</taxon>
        <taxon>Dothideomycetidae</taxon>
        <taxon>Mycosphaerellales</taxon>
        <taxon>Teratosphaeriaceae</taxon>
        <taxon>Neohortaea</taxon>
    </lineage>
</organism>
<dbReference type="InterPro" id="IPR041677">
    <property type="entry name" value="DNA2/NAM7_AAA_11"/>
</dbReference>
<feature type="region of interest" description="Disordered" evidence="2">
    <location>
        <begin position="1"/>
        <end position="31"/>
    </location>
</feature>
<keyword evidence="7" id="KW-1185">Reference proteome</keyword>
<evidence type="ECO:0000313" key="7">
    <source>
        <dbReference type="Proteomes" id="UP000799767"/>
    </source>
</evidence>
<dbReference type="GO" id="GO:0016787">
    <property type="term" value="F:hydrolase activity"/>
    <property type="evidence" value="ECO:0007669"/>
    <property type="project" value="UniProtKB-KW"/>
</dbReference>
<dbReference type="CDD" id="cd06008">
    <property type="entry name" value="NF-X1-zinc-finger"/>
    <property type="match status" value="1"/>
</dbReference>
<feature type="region of interest" description="Disordered" evidence="2">
    <location>
        <begin position="1078"/>
        <end position="1140"/>
    </location>
</feature>
<gene>
    <name evidence="6" type="ORF">BDY17DRAFT_246887</name>
</gene>
<keyword evidence="1" id="KW-0547">Nucleotide-binding</keyword>
<dbReference type="GO" id="GO:0031380">
    <property type="term" value="C:nuclear RNA-directed RNA polymerase complex"/>
    <property type="evidence" value="ECO:0007669"/>
    <property type="project" value="TreeGrafter"/>
</dbReference>
<dbReference type="OrthoDB" id="409395at2759"/>
<evidence type="ECO:0000259" key="4">
    <source>
        <dbReference type="Pfam" id="PF13087"/>
    </source>
</evidence>
<dbReference type="Proteomes" id="UP000799767">
    <property type="component" value="Unassembled WGS sequence"/>
</dbReference>
<dbReference type="AlphaFoldDB" id="A0A6A6Q083"/>
<evidence type="ECO:0000259" key="5">
    <source>
        <dbReference type="Pfam" id="PF25396"/>
    </source>
</evidence>
<feature type="compositionally biased region" description="Polar residues" evidence="2">
    <location>
        <begin position="1131"/>
        <end position="1140"/>
    </location>
</feature>
<dbReference type="InterPro" id="IPR045055">
    <property type="entry name" value="DNA2/NAM7-like"/>
</dbReference>
<dbReference type="Pfam" id="PF13086">
    <property type="entry name" value="AAA_11"/>
    <property type="match status" value="1"/>
</dbReference>
<dbReference type="PANTHER" id="PTHR10887">
    <property type="entry name" value="DNA2/NAM7 HELICASE FAMILY"/>
    <property type="match status" value="1"/>
</dbReference>
<evidence type="ECO:0000256" key="1">
    <source>
        <dbReference type="ARBA" id="ARBA00022806"/>
    </source>
</evidence>